<accession>A8NAE1</accession>
<proteinExistence type="predicted"/>
<evidence type="ECO:0000313" key="3">
    <source>
        <dbReference type="Proteomes" id="UP000001861"/>
    </source>
</evidence>
<feature type="region of interest" description="Disordered" evidence="1">
    <location>
        <begin position="29"/>
        <end position="111"/>
    </location>
</feature>
<dbReference type="VEuPathDB" id="FungiDB:CC1G_05892"/>
<feature type="compositionally biased region" description="Low complexity" evidence="1">
    <location>
        <begin position="42"/>
        <end position="67"/>
    </location>
</feature>
<feature type="region of interest" description="Disordered" evidence="1">
    <location>
        <begin position="141"/>
        <end position="182"/>
    </location>
</feature>
<sequence>MSPVTGANDDKYSSGHLFVQQPYSLQIIQLTEEPAPPPRKISSYSSSMASSSSQSYWSSSAYTSSACSDDDDDEDEDDEDCSSYCSSDLPPEDCDMAADDDSRPSSSVASPDTYSLRMKRILAWREDFYAQIGASLSETSLPSLKRKLEVDQDEEDSISQSSKRSRSDSSNYSRTSTSVTSLGMHSCPACDAFFDTQQSLRQHGLDAKADNEACSAAVEYEFE</sequence>
<evidence type="ECO:0000256" key="1">
    <source>
        <dbReference type="SAM" id="MobiDB-lite"/>
    </source>
</evidence>
<feature type="compositionally biased region" description="Acidic residues" evidence="1">
    <location>
        <begin position="68"/>
        <end position="81"/>
    </location>
</feature>
<feature type="compositionally biased region" description="Low complexity" evidence="1">
    <location>
        <begin position="158"/>
        <end position="181"/>
    </location>
</feature>
<gene>
    <name evidence="2" type="ORF">CC1G_05892</name>
</gene>
<name>A8NAE1_COPC7</name>
<dbReference type="RefSeq" id="XP_001831793.2">
    <property type="nucleotide sequence ID" value="XM_001831741.2"/>
</dbReference>
<keyword evidence="3" id="KW-1185">Reference proteome</keyword>
<feature type="compositionally biased region" description="Acidic residues" evidence="1">
    <location>
        <begin position="90"/>
        <end position="99"/>
    </location>
</feature>
<dbReference type="OMA" id="MHSCPAC"/>
<dbReference type="KEGG" id="cci:CC1G_05892"/>
<dbReference type="EMBL" id="AACS02000007">
    <property type="protein sequence ID" value="EAU89976.2"/>
    <property type="molecule type" value="Genomic_DNA"/>
</dbReference>
<dbReference type="STRING" id="240176.A8NAE1"/>
<dbReference type="Proteomes" id="UP000001861">
    <property type="component" value="Unassembled WGS sequence"/>
</dbReference>
<dbReference type="InParanoid" id="A8NAE1"/>
<evidence type="ECO:0000313" key="2">
    <source>
        <dbReference type="EMBL" id="EAU89976.2"/>
    </source>
</evidence>
<dbReference type="HOGENOM" id="CLU_097241_0_0_1"/>
<dbReference type="eggNOG" id="ENOG502SSB6">
    <property type="taxonomic scope" value="Eukaryota"/>
</dbReference>
<organism evidence="2 3">
    <name type="scientific">Coprinopsis cinerea (strain Okayama-7 / 130 / ATCC MYA-4618 / FGSC 9003)</name>
    <name type="common">Inky cap fungus</name>
    <name type="synonym">Hormographiella aspergillata</name>
    <dbReference type="NCBI Taxonomy" id="240176"/>
    <lineage>
        <taxon>Eukaryota</taxon>
        <taxon>Fungi</taxon>
        <taxon>Dikarya</taxon>
        <taxon>Basidiomycota</taxon>
        <taxon>Agaricomycotina</taxon>
        <taxon>Agaricomycetes</taxon>
        <taxon>Agaricomycetidae</taxon>
        <taxon>Agaricales</taxon>
        <taxon>Agaricineae</taxon>
        <taxon>Psathyrellaceae</taxon>
        <taxon>Coprinopsis</taxon>
    </lineage>
</organism>
<protein>
    <submittedName>
        <fullName evidence="2">Uncharacterized protein</fullName>
    </submittedName>
</protein>
<dbReference type="GeneID" id="6008269"/>
<reference evidence="2 3" key="1">
    <citation type="journal article" date="2010" name="Proc. Natl. Acad. Sci. U.S.A.">
        <title>Insights into evolution of multicellular fungi from the assembled chromosomes of the mushroom Coprinopsis cinerea (Coprinus cinereus).</title>
        <authorList>
            <person name="Stajich J.E."/>
            <person name="Wilke S.K."/>
            <person name="Ahren D."/>
            <person name="Au C.H."/>
            <person name="Birren B.W."/>
            <person name="Borodovsky M."/>
            <person name="Burns C."/>
            <person name="Canback B."/>
            <person name="Casselton L.A."/>
            <person name="Cheng C.K."/>
            <person name="Deng J."/>
            <person name="Dietrich F.S."/>
            <person name="Fargo D.C."/>
            <person name="Farman M.L."/>
            <person name="Gathman A.C."/>
            <person name="Goldberg J."/>
            <person name="Guigo R."/>
            <person name="Hoegger P.J."/>
            <person name="Hooker J.B."/>
            <person name="Huggins A."/>
            <person name="James T.Y."/>
            <person name="Kamada T."/>
            <person name="Kilaru S."/>
            <person name="Kodira C."/>
            <person name="Kues U."/>
            <person name="Kupfer D."/>
            <person name="Kwan H.S."/>
            <person name="Lomsadze A."/>
            <person name="Li W."/>
            <person name="Lilly W.W."/>
            <person name="Ma L.J."/>
            <person name="Mackey A.J."/>
            <person name="Manning G."/>
            <person name="Martin F."/>
            <person name="Muraguchi H."/>
            <person name="Natvig D.O."/>
            <person name="Palmerini H."/>
            <person name="Ramesh M.A."/>
            <person name="Rehmeyer C.J."/>
            <person name="Roe B.A."/>
            <person name="Shenoy N."/>
            <person name="Stanke M."/>
            <person name="Ter-Hovhannisyan V."/>
            <person name="Tunlid A."/>
            <person name="Velagapudi R."/>
            <person name="Vision T.J."/>
            <person name="Zeng Q."/>
            <person name="Zolan M.E."/>
            <person name="Pukkila P.J."/>
        </authorList>
    </citation>
    <scope>NUCLEOTIDE SEQUENCE [LARGE SCALE GENOMIC DNA]</scope>
    <source>
        <strain evidence="3">Okayama-7 / 130 / ATCC MYA-4618 / FGSC 9003</strain>
    </source>
</reference>
<comment type="caution">
    <text evidence="2">The sequence shown here is derived from an EMBL/GenBank/DDBJ whole genome shotgun (WGS) entry which is preliminary data.</text>
</comment>
<dbReference type="OrthoDB" id="3256870at2759"/>
<dbReference type="AlphaFoldDB" id="A8NAE1"/>